<dbReference type="PANTHER" id="PTHR12905:SF18">
    <property type="entry name" value="ESTER HYDROLASE, PUTATIVE (AFU_ORTHOLOGUE AFUA_4G03130)-RELATED"/>
    <property type="match status" value="1"/>
</dbReference>
<comment type="caution">
    <text evidence="3">The sequence shown here is derived from an EMBL/GenBank/DDBJ whole genome shotgun (WGS) entry which is preliminary data.</text>
</comment>
<feature type="region of interest" description="Disordered" evidence="1">
    <location>
        <begin position="1"/>
        <end position="25"/>
    </location>
</feature>
<dbReference type="PANTHER" id="PTHR12905">
    <property type="entry name" value="METALLOPHOSPHOESTERASE"/>
    <property type="match status" value="1"/>
</dbReference>
<reference evidence="3 4" key="1">
    <citation type="submission" date="2018-05" db="EMBL/GenBank/DDBJ databases">
        <title>Genome sequencing and assembly of the regulated plant pathogen Lachnellula willkommii and related sister species for the development of diagnostic species identification markers.</title>
        <authorList>
            <person name="Giroux E."/>
            <person name="Bilodeau G."/>
        </authorList>
    </citation>
    <scope>NUCLEOTIDE SEQUENCE [LARGE SCALE GENOMIC DNA]</scope>
    <source>
        <strain evidence="3 4">CBS 172.35</strain>
    </source>
</reference>
<evidence type="ECO:0000259" key="2">
    <source>
        <dbReference type="Pfam" id="PF00149"/>
    </source>
</evidence>
<dbReference type="Proteomes" id="UP000315522">
    <property type="component" value="Unassembled WGS sequence"/>
</dbReference>
<sequence length="312" mass="34759">MAITSKAPASPGAISRPFVSSPTHKKQRLSQSIAKKLRSWSTLPSPTSPDTRDTISIICISDTHNTKPSLPEGDVLLHAGDLSQYGLFDEIQAQLDWLNAQPHRYKIIIAGNHDLILDEAFVKAYPDRELDRPGKSRTDLEWGGITYLHNSSVEVECNGRKLKIYGSPMTPKCGNFGFQYDPEEDIWAGTIPKDTDIVLTHGPPAVHLDEGKGCRHLLKELWRVRPKLVVFGHIHGGRGEETVTFDRAQECYENILLGVRPWINVFRMMPRTISQVLSRATADSTLSTQFVNTAVVAGPGNREKREPVVAYI</sequence>
<dbReference type="GO" id="GO:0016829">
    <property type="term" value="F:lyase activity"/>
    <property type="evidence" value="ECO:0007669"/>
    <property type="project" value="UniProtKB-KW"/>
</dbReference>
<dbReference type="InterPro" id="IPR051693">
    <property type="entry name" value="UPF0046_metallophosphoest"/>
</dbReference>
<feature type="domain" description="Calcineurin-like phosphoesterase" evidence="2">
    <location>
        <begin position="71"/>
        <end position="236"/>
    </location>
</feature>
<dbReference type="Pfam" id="PF00149">
    <property type="entry name" value="Metallophos"/>
    <property type="match status" value="1"/>
</dbReference>
<dbReference type="SUPFAM" id="SSF56300">
    <property type="entry name" value="Metallo-dependent phosphatases"/>
    <property type="match status" value="1"/>
</dbReference>
<dbReference type="GO" id="GO:0016787">
    <property type="term" value="F:hydrolase activity"/>
    <property type="evidence" value="ECO:0007669"/>
    <property type="project" value="InterPro"/>
</dbReference>
<keyword evidence="4" id="KW-1185">Reference proteome</keyword>
<gene>
    <name evidence="3" type="primary">rglC_1</name>
    <name evidence="3" type="ORF">LAWI1_G005769</name>
</gene>
<keyword evidence="3" id="KW-0456">Lyase</keyword>
<organism evidence="3 4">
    <name type="scientific">Lachnellula willkommii</name>
    <dbReference type="NCBI Taxonomy" id="215461"/>
    <lineage>
        <taxon>Eukaryota</taxon>
        <taxon>Fungi</taxon>
        <taxon>Dikarya</taxon>
        <taxon>Ascomycota</taxon>
        <taxon>Pezizomycotina</taxon>
        <taxon>Leotiomycetes</taxon>
        <taxon>Helotiales</taxon>
        <taxon>Lachnaceae</taxon>
        <taxon>Lachnellula</taxon>
    </lineage>
</organism>
<evidence type="ECO:0000313" key="4">
    <source>
        <dbReference type="Proteomes" id="UP000315522"/>
    </source>
</evidence>
<dbReference type="CDD" id="cd07379">
    <property type="entry name" value="MPP_239FB"/>
    <property type="match status" value="1"/>
</dbReference>
<proteinExistence type="predicted"/>
<dbReference type="Gene3D" id="3.60.21.10">
    <property type="match status" value="1"/>
</dbReference>
<evidence type="ECO:0000256" key="1">
    <source>
        <dbReference type="SAM" id="MobiDB-lite"/>
    </source>
</evidence>
<name>A0A559M4S5_9HELO</name>
<dbReference type="AlphaFoldDB" id="A0A559M4S5"/>
<evidence type="ECO:0000313" key="3">
    <source>
        <dbReference type="EMBL" id="TVY87963.1"/>
    </source>
</evidence>
<dbReference type="InterPro" id="IPR004843">
    <property type="entry name" value="Calcineurin-like_PHP"/>
</dbReference>
<dbReference type="EMBL" id="QGML01002030">
    <property type="protein sequence ID" value="TVY87963.1"/>
    <property type="molecule type" value="Genomic_DNA"/>
</dbReference>
<accession>A0A559M4S5</accession>
<dbReference type="InterPro" id="IPR029052">
    <property type="entry name" value="Metallo-depent_PP-like"/>
</dbReference>
<protein>
    <submittedName>
        <fullName evidence="3">Putative rhamnogalacturonate lyase C</fullName>
    </submittedName>
</protein>